<feature type="domain" description="Knr4/Smi1-like" evidence="1">
    <location>
        <begin position="28"/>
        <end position="149"/>
    </location>
</feature>
<dbReference type="SMART" id="SM00860">
    <property type="entry name" value="SMI1_KNR4"/>
    <property type="match status" value="1"/>
</dbReference>
<keyword evidence="3" id="KW-1185">Reference proteome</keyword>
<dbReference type="Gene3D" id="3.40.1580.10">
    <property type="entry name" value="SMI1/KNR4-like"/>
    <property type="match status" value="1"/>
</dbReference>
<name>A0A1I2KCL4_9BACT</name>
<dbReference type="SUPFAM" id="SSF160631">
    <property type="entry name" value="SMI1/KNR4-like"/>
    <property type="match status" value="1"/>
</dbReference>
<dbReference type="EMBL" id="FONY01000091">
    <property type="protein sequence ID" value="SFF62686.1"/>
    <property type="molecule type" value="Genomic_DNA"/>
</dbReference>
<gene>
    <name evidence="2" type="ORF">SAMN04488541_10912</name>
</gene>
<protein>
    <submittedName>
        <fullName evidence="2">SMI1 / KNR4 family (SUKH-1)</fullName>
    </submittedName>
</protein>
<dbReference type="Pfam" id="PF09346">
    <property type="entry name" value="SMI1_KNR4"/>
    <property type="match status" value="1"/>
</dbReference>
<evidence type="ECO:0000313" key="3">
    <source>
        <dbReference type="Proteomes" id="UP000199513"/>
    </source>
</evidence>
<evidence type="ECO:0000313" key="2">
    <source>
        <dbReference type="EMBL" id="SFF62686.1"/>
    </source>
</evidence>
<dbReference type="Proteomes" id="UP000199513">
    <property type="component" value="Unassembled WGS sequence"/>
</dbReference>
<organism evidence="2 3">
    <name type="scientific">Thermoflexibacter ruber</name>
    <dbReference type="NCBI Taxonomy" id="1003"/>
    <lineage>
        <taxon>Bacteria</taxon>
        <taxon>Pseudomonadati</taxon>
        <taxon>Bacteroidota</taxon>
        <taxon>Cytophagia</taxon>
        <taxon>Cytophagales</taxon>
        <taxon>Thermoflexibacteraceae</taxon>
        <taxon>Thermoflexibacter</taxon>
    </lineage>
</organism>
<accession>A0A1I2KCL4</accession>
<proteinExistence type="predicted"/>
<dbReference type="RefSeq" id="WP_091549599.1">
    <property type="nucleotide sequence ID" value="NZ_FONY01000091.1"/>
</dbReference>
<sequence>MDIIDYAKLIYNWLEEEDASVVKFLQEGKSKREINERIANLPIKLPAELLSLYTWKNGTVNRESALSLRHLCFFPTMYFLTLEEAIDIYKRITYLIPNKDFSFDFFPIFYDSGGNYLVIECNKKSDSIEGRIFELDFESEDIFGMYFDSLTIMFKTIWECFKNRVYIIKDGYLRYDSTKESEIMKELNPKTSEWYSSNHLS</sequence>
<dbReference type="STRING" id="1003.SAMN04488541_10912"/>
<reference evidence="2 3" key="1">
    <citation type="submission" date="2016-10" db="EMBL/GenBank/DDBJ databases">
        <authorList>
            <person name="de Groot N.N."/>
        </authorList>
    </citation>
    <scope>NUCLEOTIDE SEQUENCE [LARGE SCALE GENOMIC DNA]</scope>
    <source>
        <strain>GEY</strain>
        <strain evidence="3">DSM 9560</strain>
    </source>
</reference>
<evidence type="ECO:0000259" key="1">
    <source>
        <dbReference type="SMART" id="SM00860"/>
    </source>
</evidence>
<dbReference type="InterPro" id="IPR037883">
    <property type="entry name" value="Knr4/Smi1-like_sf"/>
</dbReference>
<dbReference type="AlphaFoldDB" id="A0A1I2KCL4"/>
<dbReference type="OrthoDB" id="6989522at2"/>
<dbReference type="InterPro" id="IPR018958">
    <property type="entry name" value="Knr4/Smi1-like_dom"/>
</dbReference>